<dbReference type="FunCoup" id="A0A1D6IP69">
    <property type="interactions" value="585"/>
</dbReference>
<keyword evidence="2" id="KW-0268">Exocytosis</keyword>
<dbReference type="InterPro" id="IPR001680">
    <property type="entry name" value="WD40_rpt"/>
</dbReference>
<evidence type="ECO:0000256" key="1">
    <source>
        <dbReference type="ARBA" id="ARBA00008070"/>
    </source>
</evidence>
<dbReference type="PaxDb" id="4577-GRMZM2G061103_P02"/>
<dbReference type="AlphaFoldDB" id="A0A1D6IP69"/>
<dbReference type="SUPFAM" id="SSF50978">
    <property type="entry name" value="WD40 repeat-like"/>
    <property type="match status" value="2"/>
</dbReference>
<sequence>MVHPSSSRCFLTAVLRSSSLLRTREDSSLRPWSARSISATCGENSASSAAGCHGFEFAFVMGVGRGGGGGASAPAASPADAIQMDAQISTHCGVPYTASLLAFDPVQRLLAVATLDGRIKIFGGDNIEGLLISPKSVPYKFLQFITNQGLLVAISNENEIQVWNLEFRQLFYSSQWDVNITAFAVIERTFMMYLGDENGLLSVLKYDVDDGKLQIMPYNVHIHSLIERSGVSLQDPQPIVGILIQPDTFGTRLLIAYERGLLVLWDVSEDRAVSVRGYGDLRMKGQINGAQGDSGEDQLNTTIDDSEEEREICSLCWASREGSTVAVGYITGDILLWDMTTKSSRQEKQSDVSSNVVKLQLASGSRRLPVIVLHWSAGSAVHSNKGGHLFVYGGDDMGSEEVLTVLSLESTAGLESVRCMSRTDLKLDGSFADMILIPDTGVPDKSRTSALFILTNPGQLNFYDGGSLFSVQNSKEGTPLPEAQKFPVAIPTLDPNITVTGLYSLTESEFPNISLKKFCARKNAGHFISENMKWPLTGGVPNEMSLDEDHAVERIYIAGYQDGSVRIWDATFPVLMPMFVLDGNVADVNLDGANASVSSLAFCSLSMTLAVGTTSGLVRIYKLREHTGGSSFHFVSEFKQEGGLLAAGYQNGQVAMLDPSQLSILFTVDGASGTNSPVVSLGIYSVAASAAKADQSKKDNPQNATLSRDVLLSLTKDARVTVLDCTTDAESDETQTQLSEDKIPSQGQTGKDGNDLDKIQTQGIEKHLKNASQLSQNAVFKNMDDKVCGLILAYQTGTIEMRFGPDLAIVAETSLMSLLRWSYKTGMEKSTSSSNGQVTLKTVTILWPSPSLNPTLAVALHTLLIYTMLPTLPAPSEAELATARAQEEAAQHREDAAAAEEMADLVNGSEFAIISLMASENDLRIPESLPCLHDKVLAAAAEAAMSFSTDQRRKQNPAAGIIGGFIKGMKGKAEENAKMRESLTLRAPSEQLESIFSKEPFAEPSIPDLDDPMEELSIDDIEIDDEVAVALAQAASSTSQGNKRTAVEEERAKLFEGSNSADKPRMRTQQEILTKYRFGGSMGWGAKCSRSIALQDAAAAAAHAKDKLMQRQEKLEVHIWLRISQQTAELQNGAENFASLAQELAKTMENKKWWKL</sequence>
<dbReference type="SMART" id="SM00320">
    <property type="entry name" value="WD40"/>
    <property type="match status" value="4"/>
</dbReference>
<dbReference type="eggNOG" id="ENOG502RY6K">
    <property type="taxonomic scope" value="Eukaryota"/>
</dbReference>
<evidence type="ECO:0000313" key="4">
    <source>
        <dbReference type="EMBL" id="ONM61056.1"/>
    </source>
</evidence>
<dbReference type="PANTHER" id="PTHR10241">
    <property type="entry name" value="LETHAL 2 GIANT LARVAE PROTEIN"/>
    <property type="match status" value="1"/>
</dbReference>
<gene>
    <name evidence="4" type="ORF">ZEAMMB73_Zm00001d022584</name>
</gene>
<dbReference type="GO" id="GO:0006887">
    <property type="term" value="P:exocytosis"/>
    <property type="evidence" value="ECO:0007669"/>
    <property type="project" value="UniProtKB-KW"/>
</dbReference>
<dbReference type="EMBL" id="CM007650">
    <property type="protein sequence ID" value="ONM61056.1"/>
    <property type="molecule type" value="Genomic_DNA"/>
</dbReference>
<organism evidence="4">
    <name type="scientific">Zea mays</name>
    <name type="common">Maize</name>
    <dbReference type="NCBI Taxonomy" id="4577"/>
    <lineage>
        <taxon>Eukaryota</taxon>
        <taxon>Viridiplantae</taxon>
        <taxon>Streptophyta</taxon>
        <taxon>Embryophyta</taxon>
        <taxon>Tracheophyta</taxon>
        <taxon>Spermatophyta</taxon>
        <taxon>Magnoliopsida</taxon>
        <taxon>Liliopsida</taxon>
        <taxon>Poales</taxon>
        <taxon>Poaceae</taxon>
        <taxon>PACMAD clade</taxon>
        <taxon>Panicoideae</taxon>
        <taxon>Andropogonodae</taxon>
        <taxon>Andropogoneae</taxon>
        <taxon>Tripsacinae</taxon>
        <taxon>Zea</taxon>
    </lineage>
</organism>
<dbReference type="CDD" id="cd15873">
    <property type="entry name" value="R-SNARE_STXBP5_6"/>
    <property type="match status" value="1"/>
</dbReference>
<accession>A0A1D6IP69</accession>
<proteinExistence type="inferred from homology"/>
<protein>
    <submittedName>
        <fullName evidence="4">Transducin family protein / WD-40 repeat family protein</fullName>
    </submittedName>
</protein>
<evidence type="ECO:0000256" key="3">
    <source>
        <dbReference type="SAM" id="MobiDB-lite"/>
    </source>
</evidence>
<feature type="region of interest" description="Disordered" evidence="3">
    <location>
        <begin position="729"/>
        <end position="757"/>
    </location>
</feature>
<dbReference type="STRING" id="4577.A0A1D6IP69"/>
<comment type="similarity">
    <text evidence="1">Belongs to the WD repeat L(2)GL family.</text>
</comment>
<reference evidence="4" key="1">
    <citation type="submission" date="2015-12" db="EMBL/GenBank/DDBJ databases">
        <title>Update maize B73 reference genome by single molecule sequencing technologies.</title>
        <authorList>
            <consortium name="Maize Genome Sequencing Project"/>
            <person name="Ware D."/>
        </authorList>
    </citation>
    <scope>NUCLEOTIDE SEQUENCE [LARGE SCALE GENOMIC DNA]</scope>
    <source>
        <tissue evidence="4">Seedling</tissue>
    </source>
</reference>
<dbReference type="PANTHER" id="PTHR10241:SF25">
    <property type="entry name" value="TOMOSYN, ISOFORM C"/>
    <property type="match status" value="1"/>
</dbReference>
<dbReference type="Gene3D" id="1.20.5.110">
    <property type="match status" value="1"/>
</dbReference>
<dbReference type="ExpressionAtlas" id="A0A1D6IP69">
    <property type="expression patterns" value="baseline and differential"/>
</dbReference>
<dbReference type="InterPro" id="IPR015943">
    <property type="entry name" value="WD40/YVTN_repeat-like_dom_sf"/>
</dbReference>
<dbReference type="Gene3D" id="2.130.10.10">
    <property type="entry name" value="YVTN repeat-like/Quinoprotein amine dehydrogenase"/>
    <property type="match status" value="3"/>
</dbReference>
<evidence type="ECO:0000256" key="2">
    <source>
        <dbReference type="ARBA" id="ARBA00022483"/>
    </source>
</evidence>
<name>A0A1D6IP69_MAIZE</name>
<dbReference type="InParanoid" id="A0A1D6IP69"/>
<dbReference type="InterPro" id="IPR036322">
    <property type="entry name" value="WD40_repeat_dom_sf"/>
</dbReference>
<dbReference type="IntAct" id="A0A1D6IP69">
    <property type="interactions" value="27"/>
</dbReference>